<evidence type="ECO:0000313" key="1">
    <source>
        <dbReference type="EMBL" id="KJV37397.1"/>
    </source>
</evidence>
<keyword evidence="2" id="KW-1185">Reference proteome</keyword>
<dbReference type="Proteomes" id="UP000033651">
    <property type="component" value="Unassembled WGS sequence"/>
</dbReference>
<proteinExistence type="predicted"/>
<gene>
    <name evidence="1" type="ORF">VI08_00370</name>
</gene>
<name>A0A0F3L2D2_9GAMM</name>
<dbReference type="AlphaFoldDB" id="A0A0F3L2D2"/>
<sequence>MFDVFRKKPPALLTVRVDDSDICTITEAQLPIELTPSAKVRAGSTVVFIASDGTAHAHGLAGKAGWAHFSVRVHASKACQADCVISDSPTFDPAAVMQGKATGIRFQPFFLPGGPVDNASMAGKGLFQRGMHFSGNITPGNILLSCECDACHRAFLIQSYHAGFSHAGYFYSGSGRFTMTVGTQVPGSPAPLSTPEPAALLALEASLPPAPDGTRFAYLNPFRCPHCHAPYIDFEANPGSREQEYYGNYFVGAELLRYDPVSPPM</sequence>
<comment type="caution">
    <text evidence="1">The sequence shown here is derived from an EMBL/GenBank/DDBJ whole genome shotgun (WGS) entry which is preliminary data.</text>
</comment>
<dbReference type="PATRIC" id="fig|345309.4.peg.76"/>
<organism evidence="1 2">
    <name type="scientific">Luteibacter yeojuensis</name>
    <dbReference type="NCBI Taxonomy" id="345309"/>
    <lineage>
        <taxon>Bacteria</taxon>
        <taxon>Pseudomonadati</taxon>
        <taxon>Pseudomonadota</taxon>
        <taxon>Gammaproteobacteria</taxon>
        <taxon>Lysobacterales</taxon>
        <taxon>Rhodanobacteraceae</taxon>
        <taxon>Luteibacter</taxon>
    </lineage>
</organism>
<reference evidence="1 2" key="1">
    <citation type="submission" date="2015-03" db="EMBL/GenBank/DDBJ databases">
        <title>Draft genome sequence of Luteibacter yeojuensis strain SU11.</title>
        <authorList>
            <person name="Sulaiman J."/>
            <person name="Priya K."/>
            <person name="Chan K.-G."/>
        </authorList>
    </citation>
    <scope>NUCLEOTIDE SEQUENCE [LARGE SCALE GENOMIC DNA]</scope>
    <source>
        <strain evidence="1 2">SU11</strain>
    </source>
</reference>
<protein>
    <submittedName>
        <fullName evidence="1">Uncharacterized protein</fullName>
    </submittedName>
</protein>
<dbReference type="OrthoDB" id="793091at2"/>
<dbReference type="EMBL" id="JZRB01000001">
    <property type="protein sequence ID" value="KJV37397.1"/>
    <property type="molecule type" value="Genomic_DNA"/>
</dbReference>
<evidence type="ECO:0000313" key="2">
    <source>
        <dbReference type="Proteomes" id="UP000033651"/>
    </source>
</evidence>
<accession>A0A0F3L2D2</accession>